<name>A0ABT8L5C0_9BACT</name>
<dbReference type="Gene3D" id="2.60.120.260">
    <property type="entry name" value="Galactose-binding domain-like"/>
    <property type="match status" value="1"/>
</dbReference>
<evidence type="ECO:0000313" key="2">
    <source>
        <dbReference type="EMBL" id="MDN5212952.1"/>
    </source>
</evidence>
<sequence>MKSVVQGNKIFTVAGLLFLTLISGHISFAQAGKDPSKMSFKGFLWPNQTPGECPFAQSKEINGIYFTGKNSDYYCGDTFYPSWASDGNLYSPFTDGTTDGINSYSADPSSTTGNVVMIGDDPLDLEIKNTSGTQIARAYPYGGRYPCGSLLYNGVWYYGTYLLGVTVNTVDDGYRYGWPILGPMPGFRISEDYGKTWTPSPLTTEKPLFPEPTELFGAVKMGAPHFVDFGKNMEHSPDGKAYMVCMGAEDDDPMPRFGNLSWVSADQVYLTRVTPTIENINDIKAYEFFAGHDANGEPIWTNDFEKIKPLLDWNNHMGCVTVTYNAPLKKYFMCVTDGWRTRSNMDSYILEADKITGPWKMVTYMQEFGTQAYFLNFPSKFISDDGKTMWLCYSGNYGEHKKLPRNPPNGRYGLCLYEVKLLSDDKQQFQASQAWSDPKNVATKATISASSQSAGSSAGYLINGKVCQPEQGISDRWISESKDGAAWVKLAWDRPQIIRSLRLFNCLNKKDIEKFGYVEFSNGRKIPIRVPLPNTALDGLDISWGNREKVDWVKIVFDRVKPGNTSFSLSEVAIFGEAVKNPDSGD</sequence>
<feature type="domain" description="DUF7402" evidence="1">
    <location>
        <begin position="440"/>
        <end position="575"/>
    </location>
</feature>
<dbReference type="EMBL" id="JAUJEB010000001">
    <property type="protein sequence ID" value="MDN5212952.1"/>
    <property type="molecule type" value="Genomic_DNA"/>
</dbReference>
<dbReference type="InterPro" id="IPR055826">
    <property type="entry name" value="DUF7402"/>
</dbReference>
<proteinExistence type="predicted"/>
<dbReference type="InterPro" id="IPR008979">
    <property type="entry name" value="Galactose-bd-like_sf"/>
</dbReference>
<protein>
    <recommendedName>
        <fullName evidence="1">DUF7402 domain-containing protein</fullName>
    </recommendedName>
</protein>
<accession>A0ABT8L5C0</accession>
<dbReference type="Proteomes" id="UP001172083">
    <property type="component" value="Unassembled WGS sequence"/>
</dbReference>
<gene>
    <name evidence="2" type="ORF">QQ020_12875</name>
</gene>
<reference evidence="2" key="1">
    <citation type="submission" date="2023-06" db="EMBL/GenBank/DDBJ databases">
        <title>Genomic of Agaribacillus aureum.</title>
        <authorList>
            <person name="Wang G."/>
        </authorList>
    </citation>
    <scope>NUCLEOTIDE SEQUENCE</scope>
    <source>
        <strain evidence="2">BMA12</strain>
    </source>
</reference>
<evidence type="ECO:0000259" key="1">
    <source>
        <dbReference type="Pfam" id="PF24135"/>
    </source>
</evidence>
<comment type="caution">
    <text evidence="2">The sequence shown here is derived from an EMBL/GenBank/DDBJ whole genome shotgun (WGS) entry which is preliminary data.</text>
</comment>
<keyword evidence="3" id="KW-1185">Reference proteome</keyword>
<dbReference type="RefSeq" id="WP_346758269.1">
    <property type="nucleotide sequence ID" value="NZ_JAUJEB010000001.1"/>
</dbReference>
<evidence type="ECO:0000313" key="3">
    <source>
        <dbReference type="Proteomes" id="UP001172083"/>
    </source>
</evidence>
<organism evidence="2 3">
    <name type="scientific">Agaribacillus aureus</name>
    <dbReference type="NCBI Taxonomy" id="3051825"/>
    <lineage>
        <taxon>Bacteria</taxon>
        <taxon>Pseudomonadati</taxon>
        <taxon>Bacteroidota</taxon>
        <taxon>Cytophagia</taxon>
        <taxon>Cytophagales</taxon>
        <taxon>Splendidivirgaceae</taxon>
        <taxon>Agaribacillus</taxon>
    </lineage>
</organism>
<dbReference type="Pfam" id="PF24135">
    <property type="entry name" value="DUF7402"/>
    <property type="match status" value="1"/>
</dbReference>
<dbReference type="SUPFAM" id="SSF49785">
    <property type="entry name" value="Galactose-binding domain-like"/>
    <property type="match status" value="1"/>
</dbReference>